<dbReference type="Proteomes" id="UP000199062">
    <property type="component" value="Unassembled WGS sequence"/>
</dbReference>
<dbReference type="Pfam" id="PF01882">
    <property type="entry name" value="DUF58"/>
    <property type="match status" value="1"/>
</dbReference>
<keyword evidence="6" id="KW-1185">Reference proteome</keyword>
<evidence type="ECO:0000256" key="2">
    <source>
        <dbReference type="SAM" id="Phobius"/>
    </source>
</evidence>
<dbReference type="AlphaFoldDB" id="A0A1I6KN00"/>
<feature type="domain" description="DUF11" evidence="3">
    <location>
        <begin position="300"/>
        <end position="362"/>
    </location>
</feature>
<evidence type="ECO:0000256" key="1">
    <source>
        <dbReference type="SAM" id="MobiDB-lite"/>
    </source>
</evidence>
<dbReference type="InterPro" id="IPR013783">
    <property type="entry name" value="Ig-like_fold"/>
</dbReference>
<feature type="transmembrane region" description="Helical" evidence="2">
    <location>
        <begin position="256"/>
        <end position="289"/>
    </location>
</feature>
<organism evidence="5 6">
    <name type="scientific">Halomicrobium zhouii</name>
    <dbReference type="NCBI Taxonomy" id="767519"/>
    <lineage>
        <taxon>Archaea</taxon>
        <taxon>Methanobacteriati</taxon>
        <taxon>Methanobacteriota</taxon>
        <taxon>Stenosarchaea group</taxon>
        <taxon>Halobacteria</taxon>
        <taxon>Halobacteriales</taxon>
        <taxon>Haloarculaceae</taxon>
        <taxon>Halomicrobium</taxon>
    </lineage>
</organism>
<dbReference type="OrthoDB" id="31512at2157"/>
<keyword evidence="2" id="KW-1133">Transmembrane helix</keyword>
<reference evidence="5 6" key="1">
    <citation type="submission" date="2016-10" db="EMBL/GenBank/DDBJ databases">
        <authorList>
            <person name="de Groot N.N."/>
        </authorList>
    </citation>
    <scope>NUCLEOTIDE SEQUENCE [LARGE SCALE GENOMIC DNA]</scope>
    <source>
        <strain evidence="5 6">CGMCC 1.10457</strain>
    </source>
</reference>
<evidence type="ECO:0000313" key="6">
    <source>
        <dbReference type="Proteomes" id="UP000199062"/>
    </source>
</evidence>
<accession>A0A1I6KN00</accession>
<evidence type="ECO:0000259" key="3">
    <source>
        <dbReference type="Pfam" id="PF01345"/>
    </source>
</evidence>
<keyword evidence="2" id="KW-0472">Membrane</keyword>
<sequence length="670" mass="70640">MNRSGLLAVAGVLAFGLGLATLAVPGLVALGAEGAVLVVVGVLALVQLVRVARARYRGQNRRAGTADPELSADVESPGADLGAVLDAFDADGYRYAQGGRRRSQLRRVAVEALTRSDDCSEAEARERIATGTWTDDPVAAAFLADDDGDDVPRLSQLGSRLRSHLRSRLTAESAYQRRIRRTIDAIAAVAGISSGPAATTDSAAESRSRLAGLRRRLTGDVGTDDVETGDVETGDPPSAWGDVGESRRRSTGHWRGVSAVALAGIAVGVLAEQATALLVGVVGISYAAYARSTTAPSPTLSVERTLSVETPSPGESVTVTVSVTNDGDRALPDLRLVDGVPPALSVVDGSPRLGTALRAGETASYEYAVEASRGNHAFEPVHVVARNLAGTAERERTVSPGGTTTIRCVPPLEPVETAVPVRRQPTGLTGRAKTDVGGEGTEFFATRPYRPGDPLHRIDWNRRAKSGDLATLELREERSVTVVLVVDASDGAAVGPEPRGSTAIDRSVDGARRAFSALLDDGNRVGVAALADDDCWIPPGAGEVHRTRVRELLATDPAFTPGGRPPSPSFYAWFSRLRSRLPGDAQVVLFSPLCSDAAVLAATRLEAHGYPVTVVSPDPTSRRTTGNRLAAVVRRFRTADLRSGGVPVVDWDWEDPLAVALARSTRRWSR</sequence>
<dbReference type="InterPro" id="IPR002881">
    <property type="entry name" value="DUF58"/>
</dbReference>
<dbReference type="InterPro" id="IPR001434">
    <property type="entry name" value="OmcB-like_DUF11"/>
</dbReference>
<feature type="compositionally biased region" description="Acidic residues" evidence="1">
    <location>
        <begin position="222"/>
        <end position="233"/>
    </location>
</feature>
<dbReference type="EMBL" id="FOZK01000001">
    <property type="protein sequence ID" value="SFR92544.1"/>
    <property type="molecule type" value="Genomic_DNA"/>
</dbReference>
<evidence type="ECO:0000313" key="5">
    <source>
        <dbReference type="EMBL" id="SFR92544.1"/>
    </source>
</evidence>
<dbReference type="Pfam" id="PF01345">
    <property type="entry name" value="DUF11"/>
    <property type="match status" value="1"/>
</dbReference>
<feature type="domain" description="DUF58" evidence="4">
    <location>
        <begin position="446"/>
        <end position="559"/>
    </location>
</feature>
<feature type="region of interest" description="Disordered" evidence="1">
    <location>
        <begin position="427"/>
        <end position="448"/>
    </location>
</feature>
<dbReference type="Gene3D" id="2.60.40.10">
    <property type="entry name" value="Immunoglobulins"/>
    <property type="match status" value="1"/>
</dbReference>
<gene>
    <name evidence="5" type="ORF">SAMN05216559_1095</name>
</gene>
<proteinExistence type="predicted"/>
<dbReference type="Pfam" id="PF23933">
    <property type="entry name" value="DUF7269"/>
    <property type="match status" value="1"/>
</dbReference>
<dbReference type="InterPro" id="IPR055693">
    <property type="entry name" value="DUF7269"/>
</dbReference>
<keyword evidence="2" id="KW-0812">Transmembrane</keyword>
<evidence type="ECO:0000259" key="4">
    <source>
        <dbReference type="Pfam" id="PF01882"/>
    </source>
</evidence>
<feature type="region of interest" description="Disordered" evidence="1">
    <location>
        <begin position="214"/>
        <end position="247"/>
    </location>
</feature>
<dbReference type="PANTHER" id="PTHR33608">
    <property type="entry name" value="BLL2464 PROTEIN"/>
    <property type="match status" value="1"/>
</dbReference>
<feature type="transmembrane region" description="Helical" evidence="2">
    <location>
        <begin position="35"/>
        <end position="52"/>
    </location>
</feature>
<dbReference type="RefSeq" id="WP_089814622.1">
    <property type="nucleotide sequence ID" value="NZ_FOZK01000001.1"/>
</dbReference>
<name>A0A1I6KN00_9EURY</name>
<dbReference type="STRING" id="767519.SAMN05216559_1095"/>
<dbReference type="PANTHER" id="PTHR33608:SF6">
    <property type="entry name" value="BLL2464 PROTEIN"/>
    <property type="match status" value="1"/>
</dbReference>
<protein>
    <submittedName>
        <fullName evidence="5">Conserved repeat domain-containing protein</fullName>
    </submittedName>
</protein>